<protein>
    <submittedName>
        <fullName evidence="1">Uncharacterized protein</fullName>
    </submittedName>
</protein>
<evidence type="ECO:0000313" key="1">
    <source>
        <dbReference type="EMBL" id="TDF92766.1"/>
    </source>
</evidence>
<name>A0A4R5KCA8_9BACL</name>
<comment type="caution">
    <text evidence="1">The sequence shown here is derived from an EMBL/GenBank/DDBJ whole genome shotgun (WGS) entry which is preliminary data.</text>
</comment>
<dbReference type="Proteomes" id="UP000295636">
    <property type="component" value="Unassembled WGS sequence"/>
</dbReference>
<keyword evidence="2" id="KW-1185">Reference proteome</keyword>
<dbReference type="AlphaFoldDB" id="A0A4R5KCA8"/>
<proteinExistence type="predicted"/>
<dbReference type="RefSeq" id="WP_133234837.1">
    <property type="nucleotide sequence ID" value="NZ_SMRT01000019.1"/>
</dbReference>
<accession>A0A4R5KCA8</accession>
<dbReference type="EMBL" id="SMRT01000019">
    <property type="protein sequence ID" value="TDF92766.1"/>
    <property type="molecule type" value="Genomic_DNA"/>
</dbReference>
<organism evidence="1 2">
    <name type="scientific">Paenibacillus piri</name>
    <dbReference type="NCBI Taxonomy" id="2547395"/>
    <lineage>
        <taxon>Bacteria</taxon>
        <taxon>Bacillati</taxon>
        <taxon>Bacillota</taxon>
        <taxon>Bacilli</taxon>
        <taxon>Bacillales</taxon>
        <taxon>Paenibacillaceae</taxon>
        <taxon>Paenibacillus</taxon>
    </lineage>
</organism>
<reference evidence="1 2" key="1">
    <citation type="submission" date="2019-03" db="EMBL/GenBank/DDBJ databases">
        <title>This is whole genome sequence of Paenibacillus sp MS74 strain.</title>
        <authorList>
            <person name="Trinh H.N."/>
        </authorList>
    </citation>
    <scope>NUCLEOTIDE SEQUENCE [LARGE SCALE GENOMIC DNA]</scope>
    <source>
        <strain evidence="1 2">MS74</strain>
    </source>
</reference>
<evidence type="ECO:0000313" key="2">
    <source>
        <dbReference type="Proteomes" id="UP000295636"/>
    </source>
</evidence>
<sequence length="64" mass="7101">MIYHVIAVETLEMKILTATDILDMGYDDEDRVVIVGYNQESYFLIASKDLIDEQPKAALHGGGA</sequence>
<gene>
    <name evidence="1" type="ORF">E1757_29030</name>
</gene>